<feature type="region of interest" description="Disordered" evidence="1">
    <location>
        <begin position="76"/>
        <end position="110"/>
    </location>
</feature>
<dbReference type="AlphaFoldDB" id="A0A7S3PHB0"/>
<gene>
    <name evidence="2" type="ORF">ASTO00021_LOCUS6512</name>
</gene>
<evidence type="ECO:0000256" key="1">
    <source>
        <dbReference type="SAM" id="MobiDB-lite"/>
    </source>
</evidence>
<organism evidence="2">
    <name type="scientific">Aplanochytrium stocchinoi</name>
    <dbReference type="NCBI Taxonomy" id="215587"/>
    <lineage>
        <taxon>Eukaryota</taxon>
        <taxon>Sar</taxon>
        <taxon>Stramenopiles</taxon>
        <taxon>Bigyra</taxon>
        <taxon>Labyrinthulomycetes</taxon>
        <taxon>Thraustochytrida</taxon>
        <taxon>Thraustochytriidae</taxon>
        <taxon>Aplanochytrium</taxon>
    </lineage>
</organism>
<feature type="compositionally biased region" description="Basic and acidic residues" evidence="1">
    <location>
        <begin position="218"/>
        <end position="235"/>
    </location>
</feature>
<dbReference type="EMBL" id="HBIN01008770">
    <property type="protein sequence ID" value="CAE0436245.1"/>
    <property type="molecule type" value="Transcribed_RNA"/>
</dbReference>
<sequence>MVFSYGSSSIGSTFVNMSDDVKDGVRNPNCWHQKIMEKHCHLQEDPENKNGERKFICKTIEKLLEKCPGKEMEEIERTVVESEEDRKTQDEDGKNRQIFRSRGDQEIPSNGFDEMEKDLMERFGQHGFDAGRMMDNMLEQFLGGVFGGFSQNRGGGFRFGNDSFPVPGDDNDNVKKYEFRFQFPPPENPNSKENEENSKPWMNFFRAPHHQNQNKNRTRSDDTTKDEDTRRRETYYETNEI</sequence>
<name>A0A7S3PHB0_9STRA</name>
<feature type="compositionally biased region" description="Basic and acidic residues" evidence="1">
    <location>
        <begin position="76"/>
        <end position="105"/>
    </location>
</feature>
<accession>A0A7S3PHB0</accession>
<evidence type="ECO:0000313" key="2">
    <source>
        <dbReference type="EMBL" id="CAE0436245.1"/>
    </source>
</evidence>
<proteinExistence type="predicted"/>
<feature type="region of interest" description="Disordered" evidence="1">
    <location>
        <begin position="182"/>
        <end position="241"/>
    </location>
</feature>
<protein>
    <submittedName>
        <fullName evidence="2">Uncharacterized protein</fullName>
    </submittedName>
</protein>
<reference evidence="2" key="1">
    <citation type="submission" date="2021-01" db="EMBL/GenBank/DDBJ databases">
        <authorList>
            <person name="Corre E."/>
            <person name="Pelletier E."/>
            <person name="Niang G."/>
            <person name="Scheremetjew M."/>
            <person name="Finn R."/>
            <person name="Kale V."/>
            <person name="Holt S."/>
            <person name="Cochrane G."/>
            <person name="Meng A."/>
            <person name="Brown T."/>
            <person name="Cohen L."/>
        </authorList>
    </citation>
    <scope>NUCLEOTIDE SEQUENCE</scope>
    <source>
        <strain evidence="2">GSBS06</strain>
    </source>
</reference>